<accession>A0A1C3XP85</accession>
<dbReference type="Proteomes" id="UP000199184">
    <property type="component" value="Unassembled WGS sequence"/>
</dbReference>
<sequence>MGSSLLMEPPSSESGTWATAIWVKKFTQSPKALSAEFLNTSVGAGIAVRNPNSQRNGDISFMTIAPPLWDSEPLSNTSSSAFEDALKGKPEYRDRYRNGFPTDVLEWLKQNEPADFAELMDLRKSLYARRTTGKYRIRLGGLTYMGEQKMLLTGPASAVLILSDKARHFLLRTLCRLRRARRWQPIRYRR</sequence>
<reference evidence="2" key="1">
    <citation type="submission" date="2016-08" db="EMBL/GenBank/DDBJ databases">
        <authorList>
            <person name="Varghese N."/>
            <person name="Submissions Spin"/>
        </authorList>
    </citation>
    <scope>NUCLEOTIDE SEQUENCE [LARGE SCALE GENOMIC DNA]</scope>
    <source>
        <strain evidence="2">ERR11</strain>
    </source>
</reference>
<dbReference type="EMBL" id="FMAI01000021">
    <property type="protein sequence ID" value="SCB53824.1"/>
    <property type="molecule type" value="Genomic_DNA"/>
</dbReference>
<organism evidence="1 2">
    <name type="scientific">Bradyrhizobium shewense</name>
    <dbReference type="NCBI Taxonomy" id="1761772"/>
    <lineage>
        <taxon>Bacteria</taxon>
        <taxon>Pseudomonadati</taxon>
        <taxon>Pseudomonadota</taxon>
        <taxon>Alphaproteobacteria</taxon>
        <taxon>Hyphomicrobiales</taxon>
        <taxon>Nitrobacteraceae</taxon>
        <taxon>Bradyrhizobium</taxon>
    </lineage>
</organism>
<proteinExistence type="predicted"/>
<name>A0A1C3XP85_9BRAD</name>
<protein>
    <submittedName>
        <fullName evidence="1">Uncharacterized protein</fullName>
    </submittedName>
</protein>
<evidence type="ECO:0000313" key="1">
    <source>
        <dbReference type="EMBL" id="SCB53824.1"/>
    </source>
</evidence>
<dbReference type="AlphaFoldDB" id="A0A1C3XP85"/>
<gene>
    <name evidence="1" type="ORF">GA0061098_102131</name>
</gene>
<keyword evidence="2" id="KW-1185">Reference proteome</keyword>
<evidence type="ECO:0000313" key="2">
    <source>
        <dbReference type="Proteomes" id="UP000199184"/>
    </source>
</evidence>